<proteinExistence type="predicted"/>
<sequence length="2414" mass="249322">MSTRVGAAHLDLTVLTAPARRELTAFAANARALLTGLSRPVKIEVKADAAQVRTQVDAVKAEFTNLQNSLKNVLKVDVSALKSVISKIGKQITDLTALETKLRALGNGGSGGGGTGAGGGSPGVNNQYAAQLRGLQADLKNSALSTAQFELATRNLKTTIDSEIASLRAAGPLTQAQQARLDALRVSSAQAGTALKGLADQQARATREAARGAERTQVDGVRRLATELQNAQSRYDRGALSLRGYLREMQRIQAAGSGMASGLTAGSRAATDLERVMGGLNRATRGLNDASITKIRTDLAAARAEFERATAAAGRFGDKRAAIQAYEASMRSLETRIRSVGERATITARQTGELGRISTNIRSSLNSLNSSPSGVGLAGSIMAALKQLPQFAAAAGGSLGAAAAQATSLSGGLMAAGGAAAKVNPILAALVAVVAGLVAVLASSIGPAAQFQQTLTDIKALTQPTTAELERLRQATFDVGKPLGVGARDAAAAVLELNKAGLSAKDAVGGGLKGALDLAGAAGISAAEGATIAVSAMTAFGLQAQQLPGVADVFANFANKTFLGAQDLSQAIAAVGPVARDAGIGLEQFAGLMATLAQGGFKNMSDAGTSLKTMLLSLTAPSSEAAKALRAVNVSAFDSKGQTRPLNAVLADLRAKLVQLTPEAQKGVLKQIFGTDAIRAAQILLREGPRAINANTEAMRKQGEAARVAKERLDSLQGAGKQFGAAFEQLKIQIGTPFLAALTGIVRGATGAVNALTSLNDQAAKGQGPLAGLRDLAQALGSTFGSVFAGIAALWNSLLAPVFRALGAVVGVVLQGIVTGLTAFFNLASAVFQGVGTAIQALLGVFGTSGAGIQSSATGMAETVVQGSAIMRAALVALGRFTATLPEVFKLAGTGIGTVLGGVTRVMQGFGQGVRAVFVAAGGYVGAFASAVGRNVQGIGLILKGLTGIFGALLLAVRNAFVEKAGVVLAAGVRLYGQFTDGVANVLQQGAAYFFRYVVQPVQAGADFLLTAYNRVSGIVAGAATRIGQVLAPIGSVLKALGLSIGDTLAGVAKAAVDTSVGIVDRFAGSARAAYERAQAAAQAAATSTASSTATGVANALTGASGALGDFVKDNGAGSAMTAALGDVQAGFKAVSSSGQQLQKDIAGVTGVLKNDLTGASGTAAAGLGEIRTGAQLTGAAVDLVKRNVQDAVQGFTQDVKTLGQTAKATAAAVGTIKPPAVMPTGTKTLDDIGLGDDKGGKKGGAKGAKGNSKVTAADLNAMDEYKRRLDGMTLAELRNEKALQTRLGNTKKLAAVLAEIKQKEAEATRQVQLSGAALTKYKEALRAKSAEQLKALEADARAKNLGPQLNAILAEQKRRTEAKAAADRKASQEAQKHATVAANLRREVGQLNDRFKLQVQQGKVTAESLLAYRQALADAKAKVDQLPPALRASVTALVTQGQTLAAQGQTLVNHRSEVEKLRAEVDKWTLAALENARARVMANGGDKDKLALLDAEIAKRKQLSDAQAAQVLTESQLSQATANQEGAEGEYENRKAAAKGNLSELLAIEIQLGQKVQAARDKAARAAAANEERQIRERYGKLLGLEGLTAQRRKELESARDRELTANGTRLTNALAKNATDRAVAEEDARRNLNATLEGLDREVAGRIRANLLADLEQRTRDVEAQQQEELDAEGLTEAQKLEIRKRFQPQLLAAKQSELDQVRAIEEVGEQERYRAALAEAEQQGILDQRRLQADGSYLTVRQLLEKDHRAEMDRIGREAQRSLRDYELEVKRDTGRQIVAADKETSAQLKDEADDRIQALEDNLDDQSAAQRAAARTVLQAWRVTYAAMGKSGEEAVKQIDAALRKLDAISVKIRQNAGALVEDPAALLSSGAKDVAAVGKPDDADSARAKAESQFDQLAETYSAKLAVLKDALAAFAEKKDQDLTPNERLVRDGLLATQAAYTTLLSNVRAAAAKAGADAAQAFTQAQKDQAAESALALVEAQHALAEAEGRDDGPAYKAGIAVALAYWRGRLAGLKAAAQEGTPEYLNVLKTITDLEGKIAATGNPVGDRLSMLAGLIGKGGKLQGTISAGLDGLAAYLKNGGGKGGLIAGAQALVSGLAGVFKTGDEDIDKVIDTFVSGVQATLGALAKGDWIGALIAGVTTVVTTIIDIFTGGANSAKKAAQQISDATKDVKFFDLSKYAKVESRGGFWGFLGFKKASIDQEAVDIAKSLGDALYSAISGAMLKGIKEGKRSFGELGLDVREGLGQQILQGLIDGFLKGAIMQGILQPFLDKYIAAMKSGNAQALAEAANGLQGAIAQGNSALAQFYETVLVPAAEQMGQFGTDGQSAGGTGSAALDLGLAAAPAAVAAAPAYMVEHTTALTELTPVLRDVTRVFGRLADDGLHVEAESTVTVNAPTSDLRAYATRS</sequence>
<evidence type="ECO:0000313" key="7">
    <source>
        <dbReference type="Proteomes" id="UP000056209"/>
    </source>
</evidence>
<keyword evidence="1" id="KW-1188">Viral release from host cell</keyword>
<dbReference type="Pfam" id="PF10145">
    <property type="entry name" value="PhageMin_Tail"/>
    <property type="match status" value="1"/>
</dbReference>
<evidence type="ECO:0000259" key="5">
    <source>
        <dbReference type="Pfam" id="PF10145"/>
    </source>
</evidence>
<evidence type="ECO:0000256" key="2">
    <source>
        <dbReference type="SAM" id="Coils"/>
    </source>
</evidence>
<dbReference type="RefSeq" id="WP_058980075.1">
    <property type="nucleotide sequence ID" value="NZ_BCMS01000006.1"/>
</dbReference>
<feature type="compositionally biased region" description="Polar residues" evidence="3">
    <location>
        <begin position="1516"/>
        <end position="1525"/>
    </location>
</feature>
<name>A0A100HNC7_9DEIO</name>
<dbReference type="PANTHER" id="PTHR37813">
    <property type="entry name" value="FELS-2 PROPHAGE PROTEIN"/>
    <property type="match status" value="1"/>
</dbReference>
<feature type="transmembrane region" description="Helical" evidence="4">
    <location>
        <begin position="426"/>
        <end position="449"/>
    </location>
</feature>
<feature type="coiled-coil region" evidence="2">
    <location>
        <begin position="1624"/>
        <end position="1674"/>
    </location>
</feature>
<accession>A0A100HNC7</accession>
<keyword evidence="4" id="KW-0812">Transmembrane</keyword>
<protein>
    <submittedName>
        <fullName evidence="6">Phage tail tape measure protein, TP901 family</fullName>
    </submittedName>
</protein>
<feature type="region of interest" description="Disordered" evidence="3">
    <location>
        <begin position="1516"/>
        <end position="1535"/>
    </location>
</feature>
<feature type="transmembrane region" description="Helical" evidence="4">
    <location>
        <begin position="776"/>
        <end position="795"/>
    </location>
</feature>
<feature type="domain" description="Phage tail tape measure protein" evidence="5">
    <location>
        <begin position="477"/>
        <end position="674"/>
    </location>
</feature>
<comment type="caution">
    <text evidence="6">The sequence shown here is derived from an EMBL/GenBank/DDBJ whole genome shotgun (WGS) entry which is preliminary data.</text>
</comment>
<feature type="transmembrane region" description="Helical" evidence="4">
    <location>
        <begin position="802"/>
        <end position="825"/>
    </location>
</feature>
<dbReference type="OrthoDB" id="51077at2"/>
<dbReference type="PANTHER" id="PTHR37813:SF1">
    <property type="entry name" value="FELS-2 PROPHAGE PROTEIN"/>
    <property type="match status" value="1"/>
</dbReference>
<keyword evidence="4" id="KW-1133">Transmembrane helix</keyword>
<dbReference type="NCBIfam" id="TIGR01760">
    <property type="entry name" value="tape_meas_TP901"/>
    <property type="match status" value="1"/>
</dbReference>
<keyword evidence="4" id="KW-0472">Membrane</keyword>
<evidence type="ECO:0000256" key="3">
    <source>
        <dbReference type="SAM" id="MobiDB-lite"/>
    </source>
</evidence>
<gene>
    <name evidence="6" type="ORF">DEIGR_400049</name>
</gene>
<evidence type="ECO:0000256" key="1">
    <source>
        <dbReference type="ARBA" id="ARBA00022612"/>
    </source>
</evidence>
<evidence type="ECO:0000313" key="6">
    <source>
        <dbReference type="EMBL" id="GAQ23916.1"/>
    </source>
</evidence>
<dbReference type="EMBL" id="BCMS01000006">
    <property type="protein sequence ID" value="GAQ23916.1"/>
    <property type="molecule type" value="Genomic_DNA"/>
</dbReference>
<keyword evidence="2" id="KW-0175">Coiled coil</keyword>
<dbReference type="InterPro" id="IPR010090">
    <property type="entry name" value="Phage_tape_meas"/>
</dbReference>
<keyword evidence="7" id="KW-1185">Reference proteome</keyword>
<feature type="coiled-coil region" evidence="2">
    <location>
        <begin position="1445"/>
        <end position="1472"/>
    </location>
</feature>
<dbReference type="Proteomes" id="UP000056209">
    <property type="component" value="Unassembled WGS sequence"/>
</dbReference>
<evidence type="ECO:0000256" key="4">
    <source>
        <dbReference type="SAM" id="Phobius"/>
    </source>
</evidence>
<reference evidence="7" key="1">
    <citation type="submission" date="2015-11" db="EMBL/GenBank/DDBJ databases">
        <title>Draft Genome Sequence of the Radioresistant Bacterium Deinococcus grandis, Isolated from Freshwater Fish in Japan.</title>
        <authorList>
            <person name="Satoh K."/>
            <person name="Onodera T."/>
            <person name="Omoso K."/>
            <person name="Takeda-Yano K."/>
            <person name="Katayama T."/>
            <person name="Oono Y."/>
            <person name="Narumi I."/>
        </authorList>
    </citation>
    <scope>NUCLEOTIDE SEQUENCE [LARGE SCALE GENOMIC DNA]</scope>
    <source>
        <strain evidence="7">ATCC 43672</strain>
    </source>
</reference>
<organism evidence="6 7">
    <name type="scientific">Deinococcus grandis</name>
    <dbReference type="NCBI Taxonomy" id="57498"/>
    <lineage>
        <taxon>Bacteria</taxon>
        <taxon>Thermotogati</taxon>
        <taxon>Deinococcota</taxon>
        <taxon>Deinococci</taxon>
        <taxon>Deinococcales</taxon>
        <taxon>Deinococcaceae</taxon>
        <taxon>Deinococcus</taxon>
    </lineage>
</organism>
<feature type="coiled-coil region" evidence="2">
    <location>
        <begin position="1786"/>
        <end position="1813"/>
    </location>
</feature>